<protein>
    <recommendedName>
        <fullName evidence="5 13">Malto-oligosyltrehalose trehalohydrolase</fullName>
        <shortName evidence="14">MTHase</shortName>
        <ecNumber evidence="4 13">3.2.1.141</ecNumber>
    </recommendedName>
    <alternativeName>
        <fullName evidence="11 14">4-alpha-D-((1-&gt;4)-alpha-D-glucano)trehalose trehalohydrolase</fullName>
    </alternativeName>
    <alternativeName>
        <fullName evidence="10 14">Maltooligosyl trehalose trehalohydrolase</fullName>
    </alternativeName>
</protein>
<evidence type="ECO:0000256" key="4">
    <source>
        <dbReference type="ARBA" id="ARBA00012268"/>
    </source>
</evidence>
<keyword evidence="6" id="KW-0963">Cytoplasm</keyword>
<feature type="domain" description="Glycosyl hydrolase family 13 catalytic" evidence="17">
    <location>
        <begin position="118"/>
        <end position="466"/>
    </location>
</feature>
<evidence type="ECO:0000256" key="9">
    <source>
        <dbReference type="ARBA" id="ARBA00023295"/>
    </source>
</evidence>
<evidence type="ECO:0000256" key="8">
    <source>
        <dbReference type="ARBA" id="ARBA00023277"/>
    </source>
</evidence>
<evidence type="ECO:0000256" key="3">
    <source>
        <dbReference type="ARBA" id="ARBA00008061"/>
    </source>
</evidence>
<proteinExistence type="inferred from homology"/>
<dbReference type="InterPro" id="IPR006047">
    <property type="entry name" value="GH13_cat_dom"/>
</dbReference>
<dbReference type="Gene3D" id="1.10.10.760">
    <property type="entry name" value="E-set domains of sugar-utilizing enzymes"/>
    <property type="match status" value="1"/>
</dbReference>
<evidence type="ECO:0000256" key="16">
    <source>
        <dbReference type="PIRSR" id="PIRSR006337-3"/>
    </source>
</evidence>
<dbReference type="InterPro" id="IPR013780">
    <property type="entry name" value="Glyco_hydro_b"/>
</dbReference>
<dbReference type="NCBIfam" id="TIGR02402">
    <property type="entry name" value="trehalose_TreZ"/>
    <property type="match status" value="1"/>
</dbReference>
<dbReference type="InterPro" id="IPR012768">
    <property type="entry name" value="Trehalose_TreZ"/>
</dbReference>
<comment type="pathway">
    <text evidence="2 14">Glycan biosynthesis; trehalose biosynthesis.</text>
</comment>
<evidence type="ECO:0000256" key="12">
    <source>
        <dbReference type="ARBA" id="ARBA00034013"/>
    </source>
</evidence>
<keyword evidence="19" id="KW-1185">Reference proteome</keyword>
<keyword evidence="8" id="KW-0119">Carbohydrate metabolism</keyword>
<comment type="similarity">
    <text evidence="3 14">Belongs to the glycosyl hydrolase 13 family.</text>
</comment>
<dbReference type="RefSeq" id="WP_085124825.1">
    <property type="nucleotide sequence ID" value="NZ_FWZX01000021.1"/>
</dbReference>
<dbReference type="InterPro" id="IPR017853">
    <property type="entry name" value="GH"/>
</dbReference>
<dbReference type="Proteomes" id="UP000192917">
    <property type="component" value="Unassembled WGS sequence"/>
</dbReference>
<gene>
    <name evidence="18" type="ORF">SAMN05428998_12193</name>
</gene>
<dbReference type="SMART" id="SM00642">
    <property type="entry name" value="Aamy"/>
    <property type="match status" value="1"/>
</dbReference>
<dbReference type="EC" id="3.2.1.141" evidence="4 13"/>
<dbReference type="SUPFAM" id="SSF51445">
    <property type="entry name" value="(Trans)glycosidases"/>
    <property type="match status" value="1"/>
</dbReference>
<name>A0A1Y6CJL2_9PROT</name>
<feature type="site" description="Transition state stabilizer" evidence="16">
    <location>
        <position position="395"/>
    </location>
</feature>
<dbReference type="GO" id="GO:0005992">
    <property type="term" value="P:trehalose biosynthetic process"/>
    <property type="evidence" value="ECO:0007669"/>
    <property type="project" value="UniProtKB-UniRule"/>
</dbReference>
<dbReference type="EMBL" id="FWZX01000021">
    <property type="protein sequence ID" value="SMF57422.1"/>
    <property type="molecule type" value="Genomic_DNA"/>
</dbReference>
<evidence type="ECO:0000256" key="7">
    <source>
        <dbReference type="ARBA" id="ARBA00022801"/>
    </source>
</evidence>
<evidence type="ECO:0000313" key="19">
    <source>
        <dbReference type="Proteomes" id="UP000192917"/>
    </source>
</evidence>
<dbReference type="Pfam" id="PF11941">
    <property type="entry name" value="DUF3459"/>
    <property type="match status" value="1"/>
</dbReference>
<evidence type="ECO:0000256" key="10">
    <source>
        <dbReference type="ARBA" id="ARBA00032057"/>
    </source>
</evidence>
<evidence type="ECO:0000256" key="13">
    <source>
        <dbReference type="NCBIfam" id="TIGR02402"/>
    </source>
</evidence>
<evidence type="ECO:0000256" key="6">
    <source>
        <dbReference type="ARBA" id="ARBA00022490"/>
    </source>
</evidence>
<feature type="active site" description="Proton donor" evidence="15">
    <location>
        <position position="297"/>
    </location>
</feature>
<dbReference type="PANTHER" id="PTHR43651">
    <property type="entry name" value="1,4-ALPHA-GLUCAN-BRANCHING ENZYME"/>
    <property type="match status" value="1"/>
</dbReference>
<sequence>MSDCPASARTWGAEPLGDGTTRFRLWAPAQARVWLHGGGRDRPMRRSDDGWFELATDAVAPGDGYGFRLQDGLVVPDPAARAQLGDVHGLSRLADPGAWRWRTTGWHGRPWEEAVIYELHVGTFSGSGTFAGVAERLDHLAGLGVTAIELMPVAQFAGRRGWGYDGVLLYAPHEAYGGPEGLKALVDAAHARGLMVLLDVVYNHFGPDGNYLHLYAPEFFHAGRQTPWGSAIAYEKPPVRRFFCENVLYWLEEYRLDGLRFDAIDQIHDPSPEPILEEMARLVRERIRDRHVHLTSEDSSNEIRLHRRDAEGGTPLFTAEWNDDFHNAVHAAVTGESEGYYRDFAADHWAKLARSLAEGFVYQGELSEHFGDRPRGEPSAGLPPVAFVDFLQNHDQVGNRAFGERLSDLIDRPMLELLTALLLLGPSIPLLFMGEEWAERRPFCFFTDFRGELAEAVREGRRLEFRAWSAFADEASRQHIPDPNDPTTFAASTLDWQRLDDPDGRRQLGLVRRLLEIRHREVVPRLAGLGGHCGRIRAQHDGVVAVTWTLTDGSRLQIDANLEREERPAEPPPPGRLLFELAEGAADGLAEGRLPPCSIVVSLDRSPAEASGR</sequence>
<accession>A0A1Y6CJL2</accession>
<evidence type="ECO:0000256" key="14">
    <source>
        <dbReference type="PIRNR" id="PIRNR006337"/>
    </source>
</evidence>
<dbReference type="Gene3D" id="2.60.40.1180">
    <property type="entry name" value="Golgi alpha-mannosidase II"/>
    <property type="match status" value="1"/>
</dbReference>
<dbReference type="InterPro" id="IPR044901">
    <property type="entry name" value="Trehalose_TreZ_E-set_sf"/>
</dbReference>
<evidence type="ECO:0000256" key="1">
    <source>
        <dbReference type="ARBA" id="ARBA00004496"/>
    </source>
</evidence>
<evidence type="ECO:0000256" key="11">
    <source>
        <dbReference type="ARBA" id="ARBA00033284"/>
    </source>
</evidence>
<dbReference type="PIRSF" id="PIRSF006337">
    <property type="entry name" value="Trehalose_TreZ"/>
    <property type="match status" value="1"/>
</dbReference>
<comment type="subcellular location">
    <subcellularLocation>
        <location evidence="1 15">Cytoplasm</location>
    </subcellularLocation>
</comment>
<dbReference type="GO" id="GO:0033942">
    <property type="term" value="F:4-alpha-D-(1-&gt;4)-alpha-D-glucanotrehalose trehalohydrolase activity"/>
    <property type="evidence" value="ECO:0007669"/>
    <property type="project" value="UniProtKB-EC"/>
</dbReference>
<evidence type="ECO:0000256" key="2">
    <source>
        <dbReference type="ARBA" id="ARBA00005199"/>
    </source>
</evidence>
<keyword evidence="7 14" id="KW-0378">Hydrolase</keyword>
<dbReference type="PANTHER" id="PTHR43651:SF11">
    <property type="entry name" value="MALTO-OLIGOSYLTREHALOSE TREHALOHYDROLASE"/>
    <property type="match status" value="1"/>
</dbReference>
<keyword evidence="9 14" id="KW-0326">Glycosidase</keyword>
<dbReference type="InterPro" id="IPR022567">
    <property type="entry name" value="DUF3459"/>
</dbReference>
<feature type="active site" description="Nucleophile" evidence="15">
    <location>
        <position position="262"/>
    </location>
</feature>
<dbReference type="GO" id="GO:0005737">
    <property type="term" value="C:cytoplasm"/>
    <property type="evidence" value="ECO:0007669"/>
    <property type="project" value="UniProtKB-SubCell"/>
</dbReference>
<dbReference type="InterPro" id="IPR013783">
    <property type="entry name" value="Ig-like_fold"/>
</dbReference>
<comment type="catalytic activity">
    <reaction evidence="12 14">
        <text>hydrolysis of (1-&gt;4)-alpha-D-glucosidic linkage in 4-alpha-D-[(1-&gt;4)-alpha-D-glucanosyl]n trehalose to yield trehalose and (1-&gt;4)-alpha-D-glucan.</text>
        <dbReference type="EC" id="3.2.1.141"/>
    </reaction>
</comment>
<dbReference type="Pfam" id="PF00128">
    <property type="entry name" value="Alpha-amylase"/>
    <property type="match status" value="1"/>
</dbReference>
<dbReference type="STRING" id="560819.SAMN05428998_12193"/>
<dbReference type="Gene3D" id="3.20.20.80">
    <property type="entry name" value="Glycosidases"/>
    <property type="match status" value="1"/>
</dbReference>
<dbReference type="InterPro" id="IPR014756">
    <property type="entry name" value="Ig_E-set"/>
</dbReference>
<dbReference type="UniPathway" id="UPA00299"/>
<evidence type="ECO:0000313" key="18">
    <source>
        <dbReference type="EMBL" id="SMF57422.1"/>
    </source>
</evidence>
<organism evidence="18 19">
    <name type="scientific">Tistlia consotensis USBA 355</name>
    <dbReference type="NCBI Taxonomy" id="560819"/>
    <lineage>
        <taxon>Bacteria</taxon>
        <taxon>Pseudomonadati</taxon>
        <taxon>Pseudomonadota</taxon>
        <taxon>Alphaproteobacteria</taxon>
        <taxon>Rhodospirillales</taxon>
        <taxon>Rhodovibrionaceae</taxon>
        <taxon>Tistlia</taxon>
    </lineage>
</organism>
<evidence type="ECO:0000259" key="17">
    <source>
        <dbReference type="SMART" id="SM00642"/>
    </source>
</evidence>
<dbReference type="CDD" id="cd11325">
    <property type="entry name" value="AmyAc_GTHase"/>
    <property type="match status" value="1"/>
</dbReference>
<dbReference type="Gene3D" id="2.60.40.10">
    <property type="entry name" value="Immunoglobulins"/>
    <property type="match status" value="1"/>
</dbReference>
<reference evidence="18 19" key="1">
    <citation type="submission" date="2017-04" db="EMBL/GenBank/DDBJ databases">
        <authorList>
            <person name="Afonso C.L."/>
            <person name="Miller P.J."/>
            <person name="Scott M.A."/>
            <person name="Spackman E."/>
            <person name="Goraichik I."/>
            <person name="Dimitrov K.M."/>
            <person name="Suarez D.L."/>
            <person name="Swayne D.E."/>
        </authorList>
    </citation>
    <scope>NUCLEOTIDE SEQUENCE [LARGE SCALE GENOMIC DNA]</scope>
    <source>
        <strain evidence="18 19">USBA 355</strain>
    </source>
</reference>
<dbReference type="SUPFAM" id="SSF81296">
    <property type="entry name" value="E set domains"/>
    <property type="match status" value="1"/>
</dbReference>
<evidence type="ECO:0000256" key="5">
    <source>
        <dbReference type="ARBA" id="ARBA00015938"/>
    </source>
</evidence>
<dbReference type="AlphaFoldDB" id="A0A1Y6CJL2"/>
<dbReference type="CDD" id="cd02853">
    <property type="entry name" value="E_set_MTHase_like_N"/>
    <property type="match status" value="1"/>
</dbReference>
<evidence type="ECO:0000256" key="15">
    <source>
        <dbReference type="PIRSR" id="PIRSR006337-1"/>
    </source>
</evidence>